<evidence type="ECO:0000256" key="4">
    <source>
        <dbReference type="ARBA" id="ARBA00023054"/>
    </source>
</evidence>
<protein>
    <submittedName>
        <fullName evidence="7">Coiled-coil domain-containing protein 85A</fullName>
    </submittedName>
</protein>
<feature type="compositionally biased region" description="Low complexity" evidence="6">
    <location>
        <begin position="1"/>
        <end position="13"/>
    </location>
</feature>
<feature type="compositionally biased region" description="Basic and acidic residues" evidence="6">
    <location>
        <begin position="730"/>
        <end position="750"/>
    </location>
</feature>
<gene>
    <name evidence="7" type="ORF">KP79_PYT10012</name>
</gene>
<evidence type="ECO:0000256" key="2">
    <source>
        <dbReference type="ARBA" id="ARBA00009052"/>
    </source>
</evidence>
<dbReference type="PANTHER" id="PTHR13546">
    <property type="entry name" value="RE60986P"/>
    <property type="match status" value="1"/>
</dbReference>
<feature type="region of interest" description="Disordered" evidence="6">
    <location>
        <begin position="244"/>
        <end position="282"/>
    </location>
</feature>
<dbReference type="STRING" id="6573.A0A210QMN5"/>
<comment type="subcellular location">
    <subcellularLocation>
        <location evidence="1">Cell junction</location>
        <location evidence="1">Adherens junction</location>
    </subcellularLocation>
</comment>
<keyword evidence="8" id="KW-1185">Reference proteome</keyword>
<feature type="compositionally biased region" description="Basic and acidic residues" evidence="6">
    <location>
        <begin position="244"/>
        <end position="263"/>
    </location>
</feature>
<feature type="compositionally biased region" description="Basic and acidic residues" evidence="6">
    <location>
        <begin position="547"/>
        <end position="574"/>
    </location>
</feature>
<feature type="compositionally biased region" description="Pro residues" evidence="6">
    <location>
        <begin position="379"/>
        <end position="408"/>
    </location>
</feature>
<sequence length="750" mass="84022">MSTSSLPSSVSGSARGTPVPMNTSGSFSPGSLPYKALSTSPSVLSLAKASDDELRHRGVEELVRIVRHIESEIRSTLAEHSSIIKDVNRRIQINVLEIRGLKDINQKLQDDNQELRDLCCFLDDDRQRGRKLAREWQRFGRYTASVMRSEVAAYQEKLKDLEMKQEELISDNADLKELCLYLDQERLGPSQVRDDGDGSSNSTAAGADETPQMAINTSNLSAPDTSNEFCDSCFKRAERNIGDGYRATDRKSPATSKDHRSDKSPSPSKQRTAPVGNLLEGYSNNVQQVKGSRLSESPTKPEAVVRAMKVLEVHEQLERPQTDVGEENLGDSEKAIVREMCNVVWRKLGDVGPDRASDQDTPQTQQHVYENLPPRQASNPPPLPPSHRQPPKPPSSLPVSQPKPPLVRSPPSAHSSTPPPPSHIQALPSPNFTPPQSAPPYTSVTFDRAVSSSPKQFPTYHSPQDGLNTVPYPGTTHTVHAQAVPRPQQYQPPPPPPPPTQLHERPLPPYQHYTERSHQPSPHMFSVNQPPFHPNTDRIPPPGPHKMYPDPKHSKQDRRNYTDPRNLNDSRDSQGSRGSQPSKYSDPRYQRDSRDRGTTRDQRERTHNNQDRREGSGTREGRDPITQSRESSLTRESNSSLDPRVANRDPRDNHNIRDQVGPPARDPRELGSPSGRDPRDPRDSGESFPSRDPREHGPPPSRDPMEPPGREKRDYGAPGGRDSWYPPDFRQQDLRSNHDPRGHFERGSYH</sequence>
<evidence type="ECO:0000256" key="6">
    <source>
        <dbReference type="SAM" id="MobiDB-lite"/>
    </source>
</evidence>
<comment type="caution">
    <text evidence="7">The sequence shown here is derived from an EMBL/GenBank/DDBJ whole genome shotgun (WGS) entry which is preliminary data.</text>
</comment>
<feature type="compositionally biased region" description="Polar residues" evidence="6">
    <location>
        <begin position="439"/>
        <end position="467"/>
    </location>
</feature>
<feature type="compositionally biased region" description="Pro residues" evidence="6">
    <location>
        <begin position="490"/>
        <end position="500"/>
    </location>
</feature>
<name>A0A210QMN5_MIZYE</name>
<dbReference type="PANTHER" id="PTHR13546:SF15">
    <property type="entry name" value="CCDC85"/>
    <property type="match status" value="1"/>
</dbReference>
<keyword evidence="3" id="KW-0965">Cell junction</keyword>
<dbReference type="InterPro" id="IPR019359">
    <property type="entry name" value="CCDC85"/>
</dbReference>
<evidence type="ECO:0000256" key="5">
    <source>
        <dbReference type="SAM" id="Coils"/>
    </source>
</evidence>
<feature type="compositionally biased region" description="Basic and acidic residues" evidence="6">
    <location>
        <begin position="645"/>
        <end position="657"/>
    </location>
</feature>
<feature type="region of interest" description="Disordered" evidence="6">
    <location>
        <begin position="189"/>
        <end position="225"/>
    </location>
</feature>
<feature type="coiled-coil region" evidence="5">
    <location>
        <begin position="144"/>
        <end position="178"/>
    </location>
</feature>
<organism evidence="7 8">
    <name type="scientific">Mizuhopecten yessoensis</name>
    <name type="common">Japanese scallop</name>
    <name type="synonym">Patinopecten yessoensis</name>
    <dbReference type="NCBI Taxonomy" id="6573"/>
    <lineage>
        <taxon>Eukaryota</taxon>
        <taxon>Metazoa</taxon>
        <taxon>Spiralia</taxon>
        <taxon>Lophotrochozoa</taxon>
        <taxon>Mollusca</taxon>
        <taxon>Bivalvia</taxon>
        <taxon>Autobranchia</taxon>
        <taxon>Pteriomorphia</taxon>
        <taxon>Pectinida</taxon>
        <taxon>Pectinoidea</taxon>
        <taxon>Pectinidae</taxon>
        <taxon>Mizuhopecten</taxon>
    </lineage>
</organism>
<feature type="region of interest" description="Disordered" evidence="6">
    <location>
        <begin position="372"/>
        <end position="750"/>
    </location>
</feature>
<feature type="compositionally biased region" description="Polar residues" evidence="6">
    <location>
        <begin position="20"/>
        <end position="29"/>
    </location>
</feature>
<dbReference type="EMBL" id="NEDP02002839">
    <property type="protein sequence ID" value="OWF49996.1"/>
    <property type="molecule type" value="Genomic_DNA"/>
</dbReference>
<evidence type="ECO:0000313" key="8">
    <source>
        <dbReference type="Proteomes" id="UP000242188"/>
    </source>
</evidence>
<proteinExistence type="inferred from homology"/>
<dbReference type="Proteomes" id="UP000242188">
    <property type="component" value="Unassembled WGS sequence"/>
</dbReference>
<evidence type="ECO:0000313" key="7">
    <source>
        <dbReference type="EMBL" id="OWF49996.1"/>
    </source>
</evidence>
<reference evidence="7 8" key="1">
    <citation type="journal article" date="2017" name="Nat. Ecol. Evol.">
        <title>Scallop genome provides insights into evolution of bilaterian karyotype and development.</title>
        <authorList>
            <person name="Wang S."/>
            <person name="Zhang J."/>
            <person name="Jiao W."/>
            <person name="Li J."/>
            <person name="Xun X."/>
            <person name="Sun Y."/>
            <person name="Guo X."/>
            <person name="Huan P."/>
            <person name="Dong B."/>
            <person name="Zhang L."/>
            <person name="Hu X."/>
            <person name="Sun X."/>
            <person name="Wang J."/>
            <person name="Zhao C."/>
            <person name="Wang Y."/>
            <person name="Wang D."/>
            <person name="Huang X."/>
            <person name="Wang R."/>
            <person name="Lv J."/>
            <person name="Li Y."/>
            <person name="Zhang Z."/>
            <person name="Liu B."/>
            <person name="Lu W."/>
            <person name="Hui Y."/>
            <person name="Liang J."/>
            <person name="Zhou Z."/>
            <person name="Hou R."/>
            <person name="Li X."/>
            <person name="Liu Y."/>
            <person name="Li H."/>
            <person name="Ning X."/>
            <person name="Lin Y."/>
            <person name="Zhao L."/>
            <person name="Xing Q."/>
            <person name="Dou J."/>
            <person name="Li Y."/>
            <person name="Mao J."/>
            <person name="Guo H."/>
            <person name="Dou H."/>
            <person name="Li T."/>
            <person name="Mu C."/>
            <person name="Jiang W."/>
            <person name="Fu Q."/>
            <person name="Fu X."/>
            <person name="Miao Y."/>
            <person name="Liu J."/>
            <person name="Yu Q."/>
            <person name="Li R."/>
            <person name="Liao H."/>
            <person name="Li X."/>
            <person name="Kong Y."/>
            <person name="Jiang Z."/>
            <person name="Chourrout D."/>
            <person name="Li R."/>
            <person name="Bao Z."/>
        </authorList>
    </citation>
    <scope>NUCLEOTIDE SEQUENCE [LARGE SCALE GENOMIC DNA]</scope>
    <source>
        <strain evidence="7 8">PY_sf001</strain>
    </source>
</reference>
<evidence type="ECO:0000256" key="1">
    <source>
        <dbReference type="ARBA" id="ARBA00004536"/>
    </source>
</evidence>
<dbReference type="OrthoDB" id="10056395at2759"/>
<dbReference type="GO" id="GO:0005912">
    <property type="term" value="C:adherens junction"/>
    <property type="evidence" value="ECO:0007669"/>
    <property type="project" value="UniProtKB-SubCell"/>
</dbReference>
<feature type="compositionally biased region" description="Basic and acidic residues" evidence="6">
    <location>
        <begin position="585"/>
        <end position="623"/>
    </location>
</feature>
<keyword evidence="4 5" id="KW-0175">Coiled coil</keyword>
<accession>A0A210QMN5</accession>
<feature type="region of interest" description="Disordered" evidence="6">
    <location>
        <begin position="1"/>
        <end position="32"/>
    </location>
</feature>
<feature type="compositionally biased region" description="Polar residues" evidence="6">
    <location>
        <begin position="625"/>
        <end position="641"/>
    </location>
</feature>
<comment type="similarity">
    <text evidence="2">Belongs to the CCDC85 family.</text>
</comment>
<evidence type="ECO:0000256" key="3">
    <source>
        <dbReference type="ARBA" id="ARBA00022949"/>
    </source>
</evidence>
<dbReference type="Pfam" id="PF10226">
    <property type="entry name" value="CCDC85"/>
    <property type="match status" value="1"/>
</dbReference>
<dbReference type="AlphaFoldDB" id="A0A210QMN5"/>
<feature type="compositionally biased region" description="Polar residues" evidence="6">
    <location>
        <begin position="213"/>
        <end position="225"/>
    </location>
</feature>
<feature type="compositionally biased region" description="Basic and acidic residues" evidence="6">
    <location>
        <begin position="676"/>
        <end position="715"/>
    </location>
</feature>